<dbReference type="OrthoDB" id="10252405at2759"/>
<evidence type="ECO:0000256" key="2">
    <source>
        <dbReference type="SAM" id="MobiDB-lite"/>
    </source>
</evidence>
<comment type="caution">
    <text evidence="3">The sequence shown here is derived from an EMBL/GenBank/DDBJ whole genome shotgun (WGS) entry which is preliminary data.</text>
</comment>
<name>A0A2H6KHI0_9APIC</name>
<accession>A0A2H6KHI0</accession>
<proteinExistence type="inferred from homology"/>
<dbReference type="InterPro" id="IPR011990">
    <property type="entry name" value="TPR-like_helical_dom_sf"/>
</dbReference>
<dbReference type="Pfam" id="PF04190">
    <property type="entry name" value="GET4"/>
    <property type="match status" value="1"/>
</dbReference>
<dbReference type="AlphaFoldDB" id="A0A2H6KHI0"/>
<dbReference type="GO" id="GO:0005829">
    <property type="term" value="C:cytosol"/>
    <property type="evidence" value="ECO:0007669"/>
    <property type="project" value="TreeGrafter"/>
</dbReference>
<protein>
    <submittedName>
        <fullName evidence="3">Uncharacterized protein</fullName>
    </submittedName>
</protein>
<comment type="similarity">
    <text evidence="1">Belongs to the GET4 family.</text>
</comment>
<gene>
    <name evidence="3" type="ORF">BOVATA_039370</name>
</gene>
<dbReference type="SUPFAM" id="SSF48452">
    <property type="entry name" value="TPR-like"/>
    <property type="match status" value="1"/>
</dbReference>
<dbReference type="VEuPathDB" id="PiroplasmaDB:BOVATA_039370"/>
<dbReference type="PANTHER" id="PTHR12875:SF0">
    <property type="entry name" value="GOLGI TO ER TRAFFIC PROTEIN 4 HOMOLOG"/>
    <property type="match status" value="1"/>
</dbReference>
<dbReference type="RefSeq" id="XP_028868687.1">
    <property type="nucleotide sequence ID" value="XM_029012854.1"/>
</dbReference>
<dbReference type="Proteomes" id="UP000236319">
    <property type="component" value="Unassembled WGS sequence"/>
</dbReference>
<dbReference type="InterPro" id="IPR007317">
    <property type="entry name" value="GET4"/>
</dbReference>
<organism evidence="3 4">
    <name type="scientific">Babesia ovata</name>
    <dbReference type="NCBI Taxonomy" id="189622"/>
    <lineage>
        <taxon>Eukaryota</taxon>
        <taxon>Sar</taxon>
        <taxon>Alveolata</taxon>
        <taxon>Apicomplexa</taxon>
        <taxon>Aconoidasida</taxon>
        <taxon>Piroplasmida</taxon>
        <taxon>Babesiidae</taxon>
        <taxon>Babesia</taxon>
    </lineage>
</organism>
<reference evidence="3 4" key="1">
    <citation type="journal article" date="2017" name="BMC Genomics">
        <title>Whole-genome assembly of Babesia ovata and comparative genomics between closely related pathogens.</title>
        <authorList>
            <person name="Yamagishi J."/>
            <person name="Asada M."/>
            <person name="Hakimi H."/>
            <person name="Tanaka T.Q."/>
            <person name="Sugimoto C."/>
            <person name="Kawazu S."/>
        </authorList>
    </citation>
    <scope>NUCLEOTIDE SEQUENCE [LARGE SCALE GENOMIC DNA]</scope>
    <source>
        <strain evidence="3 4">Miyake</strain>
    </source>
</reference>
<sequence>MGIADNPKYRRINDDIAAGRFYDSLQHVLSASQRAVIAKRYSEAFELLHHFAEVYIRAGEYAQSLELMKEYMNIATNSGIEFTEANIDQVISFFCTVKESLSSAQEPLAGPLAKDAILTKSVAIADSALEINPHPKLSLCLGKHHMDEGQLTDAQTYLIQAQDMEALFKLLDYWGSLVQEHERPFVFLRCILIQLATGDFSSAKCLLLMLNQDFESSNTVPIPLQMAYIFTELFENPDYLLYKVACKVYKPVIDADPNFPRLVHHVRERLFPGHEDPSDPYQVDPTLPQGTGNPFASLLSSLVS</sequence>
<evidence type="ECO:0000313" key="4">
    <source>
        <dbReference type="Proteomes" id="UP000236319"/>
    </source>
</evidence>
<keyword evidence="4" id="KW-1185">Reference proteome</keyword>
<dbReference type="GeneID" id="39876214"/>
<dbReference type="GO" id="GO:0045048">
    <property type="term" value="P:protein insertion into ER membrane"/>
    <property type="evidence" value="ECO:0007669"/>
    <property type="project" value="InterPro"/>
</dbReference>
<evidence type="ECO:0000313" key="3">
    <source>
        <dbReference type="EMBL" id="GBE62444.1"/>
    </source>
</evidence>
<evidence type="ECO:0000256" key="1">
    <source>
        <dbReference type="ARBA" id="ARBA00005351"/>
    </source>
</evidence>
<dbReference type="PANTHER" id="PTHR12875">
    <property type="entry name" value="GOLGI TO ER TRAFFIC PROTEIN 4 HOMOLOG"/>
    <property type="match status" value="1"/>
</dbReference>
<feature type="region of interest" description="Disordered" evidence="2">
    <location>
        <begin position="274"/>
        <end position="293"/>
    </location>
</feature>
<dbReference type="Gene3D" id="1.25.40.10">
    <property type="entry name" value="Tetratricopeptide repeat domain"/>
    <property type="match status" value="1"/>
</dbReference>
<dbReference type="EMBL" id="BDSA01000005">
    <property type="protein sequence ID" value="GBE62444.1"/>
    <property type="molecule type" value="Genomic_DNA"/>
</dbReference>